<dbReference type="EMBL" id="AYKW01000045">
    <property type="protein sequence ID" value="PIL26557.1"/>
    <property type="molecule type" value="Genomic_DNA"/>
</dbReference>
<name>A0A2G8RYJ7_9APHY</name>
<accession>A0A2G8RYJ7</accession>
<evidence type="ECO:0000313" key="2">
    <source>
        <dbReference type="Proteomes" id="UP000230002"/>
    </source>
</evidence>
<dbReference type="AlphaFoldDB" id="A0A2G8RYJ7"/>
<evidence type="ECO:0000313" key="1">
    <source>
        <dbReference type="EMBL" id="PIL26557.1"/>
    </source>
</evidence>
<protein>
    <submittedName>
        <fullName evidence="1">Uncharacterized protein</fullName>
    </submittedName>
</protein>
<reference evidence="1 2" key="1">
    <citation type="journal article" date="2015" name="Sci. Rep.">
        <title>Chromosome-level genome map provides insights into diverse defense mechanisms in the medicinal fungus Ganoderma sinense.</title>
        <authorList>
            <person name="Zhu Y."/>
            <person name="Xu J."/>
            <person name="Sun C."/>
            <person name="Zhou S."/>
            <person name="Xu H."/>
            <person name="Nelson D.R."/>
            <person name="Qian J."/>
            <person name="Song J."/>
            <person name="Luo H."/>
            <person name="Xiang L."/>
            <person name="Li Y."/>
            <person name="Xu Z."/>
            <person name="Ji A."/>
            <person name="Wang L."/>
            <person name="Lu S."/>
            <person name="Hayward A."/>
            <person name="Sun W."/>
            <person name="Li X."/>
            <person name="Schwartz D.C."/>
            <person name="Wang Y."/>
            <person name="Chen S."/>
        </authorList>
    </citation>
    <scope>NUCLEOTIDE SEQUENCE [LARGE SCALE GENOMIC DNA]</scope>
    <source>
        <strain evidence="1 2">ZZ0214-1</strain>
    </source>
</reference>
<gene>
    <name evidence="1" type="ORF">GSI_12315</name>
</gene>
<comment type="caution">
    <text evidence="1">The sequence shown here is derived from an EMBL/GenBank/DDBJ whole genome shotgun (WGS) entry which is preliminary data.</text>
</comment>
<sequence length="110" mass="11755">MTMPTLPNITLSESLIGRAEPVFEPPISKTQFTLDSSGVAGFFGGESAVRATATVNLVPQRRWCGWYNASGSYDVAKQYGLLAMSDTVDGLFPGGQRDPAKILMVDGQVV</sequence>
<dbReference type="Proteomes" id="UP000230002">
    <property type="component" value="Unassembled WGS sequence"/>
</dbReference>
<keyword evidence="2" id="KW-1185">Reference proteome</keyword>
<organism evidence="1 2">
    <name type="scientific">Ganoderma sinense ZZ0214-1</name>
    <dbReference type="NCBI Taxonomy" id="1077348"/>
    <lineage>
        <taxon>Eukaryota</taxon>
        <taxon>Fungi</taxon>
        <taxon>Dikarya</taxon>
        <taxon>Basidiomycota</taxon>
        <taxon>Agaricomycotina</taxon>
        <taxon>Agaricomycetes</taxon>
        <taxon>Polyporales</taxon>
        <taxon>Polyporaceae</taxon>
        <taxon>Ganoderma</taxon>
    </lineage>
</organism>
<dbReference type="OrthoDB" id="3067110at2759"/>
<proteinExistence type="predicted"/>
<dbReference type="STRING" id="1077348.A0A2G8RYJ7"/>